<feature type="compositionally biased region" description="Basic and acidic residues" evidence="1">
    <location>
        <begin position="1"/>
        <end position="12"/>
    </location>
</feature>
<proteinExistence type="predicted"/>
<reference evidence="4" key="1">
    <citation type="submission" date="2017-02" db="UniProtKB">
        <authorList>
            <consortium name="WormBaseParasite"/>
        </authorList>
    </citation>
    <scope>IDENTIFICATION</scope>
</reference>
<protein>
    <submittedName>
        <fullName evidence="2 4">Uncharacterized protein</fullName>
    </submittedName>
</protein>
<dbReference type="EMBL" id="UXUI01011875">
    <property type="protein sequence ID" value="VDD96564.1"/>
    <property type="molecule type" value="Genomic_DNA"/>
</dbReference>
<reference evidence="2 3" key="2">
    <citation type="submission" date="2018-10" db="EMBL/GenBank/DDBJ databases">
        <authorList>
            <consortium name="Pathogen Informatics"/>
        </authorList>
    </citation>
    <scope>NUCLEOTIDE SEQUENCE [LARGE SCALE GENOMIC DNA]</scope>
</reference>
<dbReference type="Proteomes" id="UP000274131">
    <property type="component" value="Unassembled WGS sequence"/>
</dbReference>
<sequence length="72" mass="8268">MENEGETQKNEKVSWMNRLGGDWLKTDKQLFRGHRLQRQPKTKKGRKGKGKEGESGQPGKIGGDVTQNLHWH</sequence>
<keyword evidence="3" id="KW-1185">Reference proteome</keyword>
<dbReference type="AlphaFoldDB" id="A0A0N4VMB9"/>
<feature type="compositionally biased region" description="Basic residues" evidence="1">
    <location>
        <begin position="31"/>
        <end position="49"/>
    </location>
</feature>
<accession>A0A0N4VMB9</accession>
<evidence type="ECO:0000313" key="4">
    <source>
        <dbReference type="WBParaSite" id="EVEC_0001207001-mRNA-1"/>
    </source>
</evidence>
<evidence type="ECO:0000313" key="2">
    <source>
        <dbReference type="EMBL" id="VDD96564.1"/>
    </source>
</evidence>
<dbReference type="WBParaSite" id="EVEC_0001207001-mRNA-1">
    <property type="protein sequence ID" value="EVEC_0001207001-mRNA-1"/>
    <property type="gene ID" value="EVEC_0001207001"/>
</dbReference>
<evidence type="ECO:0000313" key="3">
    <source>
        <dbReference type="Proteomes" id="UP000274131"/>
    </source>
</evidence>
<organism evidence="4">
    <name type="scientific">Enterobius vermicularis</name>
    <name type="common">Human pinworm</name>
    <dbReference type="NCBI Taxonomy" id="51028"/>
    <lineage>
        <taxon>Eukaryota</taxon>
        <taxon>Metazoa</taxon>
        <taxon>Ecdysozoa</taxon>
        <taxon>Nematoda</taxon>
        <taxon>Chromadorea</taxon>
        <taxon>Rhabditida</taxon>
        <taxon>Spirurina</taxon>
        <taxon>Oxyuridomorpha</taxon>
        <taxon>Oxyuroidea</taxon>
        <taxon>Oxyuridae</taxon>
        <taxon>Enterobius</taxon>
    </lineage>
</organism>
<name>A0A0N4VMB9_ENTVE</name>
<gene>
    <name evidence="2" type="ORF">EVEC_LOCUS11315</name>
</gene>
<evidence type="ECO:0000256" key="1">
    <source>
        <dbReference type="SAM" id="MobiDB-lite"/>
    </source>
</evidence>
<feature type="region of interest" description="Disordered" evidence="1">
    <location>
        <begin position="1"/>
        <end position="72"/>
    </location>
</feature>